<keyword evidence="1" id="KW-0812">Transmembrane</keyword>
<accession>A0ABX0JMM3</accession>
<reference evidence="2 3" key="1">
    <citation type="journal article" date="2020" name="Int. J. Syst. Evol. Microbiol.">
        <title>Novel acetic acid bacteria from cider fermentations: Acetobacter conturbans sp. nov. and Acetobacter fallax sp. nov.</title>
        <authorList>
            <person name="Sombolestani A.S."/>
            <person name="Cleenwerck I."/>
            <person name="Cnockaert M."/>
            <person name="Borremans W."/>
            <person name="Wieme A.D."/>
            <person name="De Vuyst L."/>
            <person name="Vandamme P."/>
        </authorList>
    </citation>
    <scope>NUCLEOTIDE SEQUENCE [LARGE SCALE GENOMIC DNA]</scope>
    <source>
        <strain evidence="2 3">LMG 30640</strain>
    </source>
</reference>
<feature type="transmembrane region" description="Helical" evidence="1">
    <location>
        <begin position="26"/>
        <end position="52"/>
    </location>
</feature>
<keyword evidence="3" id="KW-1185">Reference proteome</keyword>
<evidence type="ECO:0000313" key="2">
    <source>
        <dbReference type="EMBL" id="NHN83998.1"/>
    </source>
</evidence>
<feature type="transmembrane region" description="Helical" evidence="1">
    <location>
        <begin position="73"/>
        <end position="92"/>
    </location>
</feature>
<sequence>MVAAGYYRPFAFLFGFRDYERNHGGWPEYAICAGVFLVTSVVWSLTFGKSGFRAEMRETRKNLLDGQIRPVSFSARMTFLLGSLLIPIIALIDSGRAGAHHDGFLPLATGLFSLFVLVEMSRLMFPGENMLYNPDDELQSFLQFRSMKTAYVTSVIVLFVLFVIAVLMPSLLLFACPVGLTVTLIVPAVTYYRLDLQADLPR</sequence>
<dbReference type="EMBL" id="WOTB01000004">
    <property type="protein sequence ID" value="NHN83998.1"/>
    <property type="molecule type" value="Genomic_DNA"/>
</dbReference>
<evidence type="ECO:0000313" key="3">
    <source>
        <dbReference type="Proteomes" id="UP000635278"/>
    </source>
</evidence>
<feature type="transmembrane region" description="Helical" evidence="1">
    <location>
        <begin position="104"/>
        <end position="125"/>
    </location>
</feature>
<feature type="transmembrane region" description="Helical" evidence="1">
    <location>
        <begin position="171"/>
        <end position="192"/>
    </location>
</feature>
<dbReference type="Proteomes" id="UP000635278">
    <property type="component" value="Unassembled WGS sequence"/>
</dbReference>
<evidence type="ECO:0000256" key="1">
    <source>
        <dbReference type="SAM" id="Phobius"/>
    </source>
</evidence>
<name>A0ABX0JMM3_9PROT</name>
<proteinExistence type="predicted"/>
<comment type="caution">
    <text evidence="2">The sequence shown here is derived from an EMBL/GenBank/DDBJ whole genome shotgun (WGS) entry which is preliminary data.</text>
</comment>
<keyword evidence="1" id="KW-0472">Membrane</keyword>
<organism evidence="2 3">
    <name type="scientific">Acetobacter musti</name>
    <dbReference type="NCBI Taxonomy" id="864732"/>
    <lineage>
        <taxon>Bacteria</taxon>
        <taxon>Pseudomonadati</taxon>
        <taxon>Pseudomonadota</taxon>
        <taxon>Alphaproteobacteria</taxon>
        <taxon>Acetobacterales</taxon>
        <taxon>Acetobacteraceae</taxon>
        <taxon>Acetobacter</taxon>
    </lineage>
</organism>
<gene>
    <name evidence="2" type="ORF">GOB93_04990</name>
</gene>
<keyword evidence="1" id="KW-1133">Transmembrane helix</keyword>
<protein>
    <submittedName>
        <fullName evidence="2">Uncharacterized protein</fullName>
    </submittedName>
</protein>
<feature type="transmembrane region" description="Helical" evidence="1">
    <location>
        <begin position="146"/>
        <end position="165"/>
    </location>
</feature>